<keyword evidence="3 4" id="KW-0349">Heme</keyword>
<dbReference type="Gene3D" id="1.10.630.10">
    <property type="entry name" value="Cytochrome P450"/>
    <property type="match status" value="1"/>
</dbReference>
<dbReference type="Pfam" id="PF00067">
    <property type="entry name" value="p450"/>
    <property type="match status" value="1"/>
</dbReference>
<accession>A0A8G2CIT6</accession>
<keyword evidence="4" id="KW-0503">Monooxygenase</keyword>
<comment type="cofactor">
    <cofactor evidence="1 3">
        <name>heme</name>
        <dbReference type="ChEBI" id="CHEBI:30413"/>
    </cofactor>
</comment>
<dbReference type="PROSITE" id="PS00086">
    <property type="entry name" value="CYTOCHROME_P450"/>
    <property type="match status" value="1"/>
</dbReference>
<keyword evidence="6" id="KW-1185">Reference proteome</keyword>
<dbReference type="InterPro" id="IPR001128">
    <property type="entry name" value="Cyt_P450"/>
</dbReference>
<dbReference type="InterPro" id="IPR017972">
    <property type="entry name" value="Cyt_P450_CS"/>
</dbReference>
<evidence type="ECO:0000256" key="3">
    <source>
        <dbReference type="PIRSR" id="PIRSR602401-1"/>
    </source>
</evidence>
<feature type="binding site" description="axial binding residue" evidence="3">
    <location>
        <position position="385"/>
    </location>
    <ligand>
        <name>heme</name>
        <dbReference type="ChEBI" id="CHEBI:30413"/>
    </ligand>
    <ligandPart>
        <name>Fe</name>
        <dbReference type="ChEBI" id="CHEBI:18248"/>
    </ligandPart>
</feature>
<reference evidence="5 6" key="1">
    <citation type="submission" date="2017-01" db="EMBL/GenBank/DDBJ databases">
        <authorList>
            <person name="Varghese N."/>
            <person name="Submissions S."/>
        </authorList>
    </citation>
    <scope>NUCLEOTIDE SEQUENCE [LARGE SCALE GENOMIC DNA]</scope>
    <source>
        <strain evidence="5 6">ATCC 35905</strain>
    </source>
</reference>
<dbReference type="AlphaFoldDB" id="A0A8G2CIT6"/>
<evidence type="ECO:0000256" key="1">
    <source>
        <dbReference type="ARBA" id="ARBA00001971"/>
    </source>
</evidence>
<keyword evidence="3 4" id="KW-0479">Metal-binding</keyword>
<evidence type="ECO:0000256" key="4">
    <source>
        <dbReference type="RuleBase" id="RU000461"/>
    </source>
</evidence>
<dbReference type="GO" id="GO:0005506">
    <property type="term" value="F:iron ion binding"/>
    <property type="evidence" value="ECO:0007669"/>
    <property type="project" value="InterPro"/>
</dbReference>
<dbReference type="PRINTS" id="PR00385">
    <property type="entry name" value="P450"/>
</dbReference>
<dbReference type="PANTHER" id="PTHR24305:SF166">
    <property type="entry name" value="CYTOCHROME P450 12A4, MITOCHONDRIAL-RELATED"/>
    <property type="match status" value="1"/>
</dbReference>
<dbReference type="GO" id="GO:0004497">
    <property type="term" value="F:monooxygenase activity"/>
    <property type="evidence" value="ECO:0007669"/>
    <property type="project" value="UniProtKB-KW"/>
</dbReference>
<keyword evidence="3 4" id="KW-0408">Iron</keyword>
<comment type="similarity">
    <text evidence="2 4">Belongs to the cytochrome P450 family.</text>
</comment>
<dbReference type="EMBL" id="FTNE01000004">
    <property type="protein sequence ID" value="SIQ36674.1"/>
    <property type="molecule type" value="Genomic_DNA"/>
</dbReference>
<evidence type="ECO:0000313" key="5">
    <source>
        <dbReference type="EMBL" id="SIQ36674.1"/>
    </source>
</evidence>
<dbReference type="GO" id="GO:0020037">
    <property type="term" value="F:heme binding"/>
    <property type="evidence" value="ECO:0007669"/>
    <property type="project" value="InterPro"/>
</dbReference>
<dbReference type="RefSeq" id="WP_051657104.1">
    <property type="nucleotide sequence ID" value="NZ_FTNE01000004.1"/>
</dbReference>
<dbReference type="Proteomes" id="UP000186308">
    <property type="component" value="Unassembled WGS sequence"/>
</dbReference>
<comment type="caution">
    <text evidence="5">The sequence shown here is derived from an EMBL/GenBank/DDBJ whole genome shotgun (WGS) entry which is preliminary data.</text>
</comment>
<protein>
    <submittedName>
        <fullName evidence="5">Cytochrome P450</fullName>
    </submittedName>
</protein>
<dbReference type="PRINTS" id="PR00463">
    <property type="entry name" value="EP450I"/>
</dbReference>
<proteinExistence type="inferred from homology"/>
<gene>
    <name evidence="5" type="ORF">SAMN05421828_1045</name>
</gene>
<evidence type="ECO:0000313" key="6">
    <source>
        <dbReference type="Proteomes" id="UP000186308"/>
    </source>
</evidence>
<name>A0A8G2CIT6_ACIRU</name>
<sequence length="437" mass="47834">MTDQDETLRVMRTNPLGLWPDSAYDAMVARREFLGRSLILVNAPEMIRHVLITRNDIYRRTSTAIRLLRPLIGRGLLLSESALWQRQRRVIAPTLAPRAIPTLMVPAAAAIDAWCDAQAALPGPIDLLRSLQGLALEIAARSMFSISAVPFAQSVRALIGSATIIGLSKPDYLDMVLPVRVPAPRDLRRWWFQRRWMGLISRMIAAREAAPATGAPRDLFDLLRTASAADGAGGRRQLRDEVATMIIAGHETTALTLFWACVLVADHPQTQARLAAEAATLDLAGDGAVLAAALERLVFTRAVVQEALRLYPPAAMITRRATIADDCAGVDVPKGATVMVAPWVLHRHRSLWHAPERFDPGRFLPGAAPYDRFAYLPFGAGPRVCVGAQFALAESTLALATLMQRFAISRVDSDPVHAVVVLTTHPNRAPLFRLTSR</sequence>
<keyword evidence="4" id="KW-0560">Oxidoreductase</keyword>
<dbReference type="InterPro" id="IPR002401">
    <property type="entry name" value="Cyt_P450_E_grp-I"/>
</dbReference>
<dbReference type="InterPro" id="IPR050121">
    <property type="entry name" value="Cytochrome_P450_monoxygenase"/>
</dbReference>
<dbReference type="InterPro" id="IPR036396">
    <property type="entry name" value="Cyt_P450_sf"/>
</dbReference>
<dbReference type="SUPFAM" id="SSF48264">
    <property type="entry name" value="Cytochrome P450"/>
    <property type="match status" value="1"/>
</dbReference>
<dbReference type="PANTHER" id="PTHR24305">
    <property type="entry name" value="CYTOCHROME P450"/>
    <property type="match status" value="1"/>
</dbReference>
<organism evidence="5 6">
    <name type="scientific">Acidiphilium rubrum</name>
    <dbReference type="NCBI Taxonomy" id="526"/>
    <lineage>
        <taxon>Bacteria</taxon>
        <taxon>Pseudomonadati</taxon>
        <taxon>Pseudomonadota</taxon>
        <taxon>Alphaproteobacteria</taxon>
        <taxon>Acetobacterales</taxon>
        <taxon>Acidocellaceae</taxon>
        <taxon>Acidiphilium</taxon>
    </lineage>
</organism>
<evidence type="ECO:0000256" key="2">
    <source>
        <dbReference type="ARBA" id="ARBA00010617"/>
    </source>
</evidence>
<dbReference type="GO" id="GO:0016705">
    <property type="term" value="F:oxidoreductase activity, acting on paired donors, with incorporation or reduction of molecular oxygen"/>
    <property type="evidence" value="ECO:0007669"/>
    <property type="project" value="InterPro"/>
</dbReference>